<dbReference type="OrthoDB" id="9133049at2"/>
<dbReference type="Proteomes" id="UP000265560">
    <property type="component" value="Chromosome"/>
</dbReference>
<dbReference type="AlphaFoldDB" id="A0A385Z7L7"/>
<sequence length="146" mass="15579">MNGIPWLALVVALGWISGCATRPEQSVDIPLLATMNNAGTIAQASLTSAGNETTISFVVGGVPSGTTLPVHLYTYVYPGSCQQLGPKPAYAMNQTVGADTLSRRPPWQFWRRVPVALSELRAGDYALVIRSGPMDGNLDLFCGDLR</sequence>
<name>A0A385Z7L7_9PSED</name>
<organism evidence="1 2">
    <name type="scientific">Pseudomonas cavernae</name>
    <dbReference type="NCBI Taxonomy" id="2320867"/>
    <lineage>
        <taxon>Bacteria</taxon>
        <taxon>Pseudomonadati</taxon>
        <taxon>Pseudomonadota</taxon>
        <taxon>Gammaproteobacteria</taxon>
        <taxon>Pseudomonadales</taxon>
        <taxon>Pseudomonadaceae</taxon>
        <taxon>Pseudomonas</taxon>
    </lineage>
</organism>
<proteinExistence type="predicted"/>
<evidence type="ECO:0008006" key="3">
    <source>
        <dbReference type="Google" id="ProtNLM"/>
    </source>
</evidence>
<evidence type="ECO:0000313" key="1">
    <source>
        <dbReference type="EMBL" id="AYC33973.1"/>
    </source>
</evidence>
<evidence type="ECO:0000313" key="2">
    <source>
        <dbReference type="Proteomes" id="UP000265560"/>
    </source>
</evidence>
<reference evidence="2" key="1">
    <citation type="submission" date="2018-09" db="EMBL/GenBank/DDBJ databases">
        <authorList>
            <person name="Zhu H."/>
        </authorList>
    </citation>
    <scope>NUCLEOTIDE SEQUENCE [LARGE SCALE GENOMIC DNA]</scope>
    <source>
        <strain evidence="2">K2W31S-8</strain>
    </source>
</reference>
<gene>
    <name evidence="1" type="ORF">D3880_17130</name>
</gene>
<dbReference type="EMBL" id="CP032419">
    <property type="protein sequence ID" value="AYC33973.1"/>
    <property type="molecule type" value="Genomic_DNA"/>
</dbReference>
<accession>A0A385Z7L7</accession>
<dbReference type="KEGG" id="pcav:D3880_17130"/>
<dbReference type="RefSeq" id="WP_119894628.1">
    <property type="nucleotide sequence ID" value="NZ_CP032419.1"/>
</dbReference>
<protein>
    <recommendedName>
        <fullName evidence="3">Lipoprotein</fullName>
    </recommendedName>
</protein>
<keyword evidence="2" id="KW-1185">Reference proteome</keyword>